<keyword evidence="2" id="KW-0614">Plasmid</keyword>
<dbReference type="EMBL" id="CP020745">
    <property type="protein sequence ID" value="ARJ25702.1"/>
    <property type="molecule type" value="Genomic_DNA"/>
</dbReference>
<reference evidence="2 3" key="1">
    <citation type="submission" date="2017-04" db="EMBL/GenBank/DDBJ databases">
        <title>The Characteristic of a Fine Plant Growth-Promoting Rhizobacteria Bacillus mycoides Gnyt1 and its Whole Genome Sequencing Analysis.</title>
        <authorList>
            <person name="Li J.H."/>
            <person name="Yao T."/>
        </authorList>
    </citation>
    <scope>NUCLEOTIDE SEQUENCE [LARGE SCALE GENOMIC DNA]</scope>
    <source>
        <strain evidence="2 3">Gnyt1</strain>
        <plasmid evidence="3">Plasmid unnamed2</plasmid>
    </source>
</reference>
<dbReference type="AlphaFoldDB" id="A0A1W6AIQ0"/>
<accession>A0A1W6AIQ0</accession>
<feature type="transmembrane region" description="Helical" evidence="1">
    <location>
        <begin position="67"/>
        <end position="86"/>
    </location>
</feature>
<evidence type="ECO:0000313" key="2">
    <source>
        <dbReference type="EMBL" id="ARJ25702.1"/>
    </source>
</evidence>
<evidence type="ECO:0000256" key="1">
    <source>
        <dbReference type="SAM" id="Phobius"/>
    </source>
</evidence>
<dbReference type="Proteomes" id="UP000192932">
    <property type="component" value="Plasmid unnamed2"/>
</dbReference>
<name>A0A1W6AIQ0_BACMY</name>
<feature type="transmembrane region" description="Helical" evidence="1">
    <location>
        <begin position="6"/>
        <end position="26"/>
    </location>
</feature>
<keyword evidence="1" id="KW-0812">Transmembrane</keyword>
<organism evidence="2 3">
    <name type="scientific">Bacillus mycoides</name>
    <dbReference type="NCBI Taxonomy" id="1405"/>
    <lineage>
        <taxon>Bacteria</taxon>
        <taxon>Bacillati</taxon>
        <taxon>Bacillota</taxon>
        <taxon>Bacilli</taxon>
        <taxon>Bacillales</taxon>
        <taxon>Bacillaceae</taxon>
        <taxon>Bacillus</taxon>
        <taxon>Bacillus cereus group</taxon>
    </lineage>
</organism>
<proteinExistence type="predicted"/>
<evidence type="ECO:0000313" key="3">
    <source>
        <dbReference type="Proteomes" id="UP000192932"/>
    </source>
</evidence>
<keyword evidence="1" id="KW-1133">Transmembrane helix</keyword>
<gene>
    <name evidence="2" type="ORF">B7492_31720</name>
</gene>
<protein>
    <submittedName>
        <fullName evidence="2">Uncharacterized protein</fullName>
    </submittedName>
</protein>
<feature type="transmembrane region" description="Helical" evidence="1">
    <location>
        <begin position="38"/>
        <end position="55"/>
    </location>
</feature>
<geneLocation type="plasmid" evidence="2 3">
    <name>unnamed2</name>
</geneLocation>
<keyword evidence="1" id="KW-0472">Membrane</keyword>
<sequence>MGRWGMIAIGIGLSVLLIAYLCIQVYPFQEQKLEQGKYDGYDFWFILWTGFSMYISDHVLQESELQWSIKMGGAILMTGIGVACVGKQLIYDFQHKKFPFQKK</sequence>